<evidence type="ECO:0000313" key="4">
    <source>
        <dbReference type="Proteomes" id="UP000675554"/>
    </source>
</evidence>
<evidence type="ECO:0000313" key="3">
    <source>
        <dbReference type="EMBL" id="MBR7677270.1"/>
    </source>
</evidence>
<dbReference type="AlphaFoldDB" id="A0A8T4J174"/>
<dbReference type="PANTHER" id="PTHR46696">
    <property type="entry name" value="P450, PUTATIVE (EUROFUNG)-RELATED"/>
    <property type="match status" value="1"/>
</dbReference>
<dbReference type="EMBL" id="JAGSMN010000878">
    <property type="protein sequence ID" value="MBR7677270.1"/>
    <property type="molecule type" value="Genomic_DNA"/>
</dbReference>
<keyword evidence="2" id="KW-0503">Monooxygenase</keyword>
<comment type="caution">
    <text evidence="3">The sequence shown here is derived from an EMBL/GenBank/DDBJ whole genome shotgun (WGS) entry which is preliminary data.</text>
</comment>
<accession>A0A8T4J174</accession>
<evidence type="ECO:0000256" key="2">
    <source>
        <dbReference type="RuleBase" id="RU000461"/>
    </source>
</evidence>
<keyword evidence="2" id="KW-0408">Iron</keyword>
<dbReference type="GO" id="GO:0008395">
    <property type="term" value="F:steroid hydroxylase activity"/>
    <property type="evidence" value="ECO:0007669"/>
    <property type="project" value="TreeGrafter"/>
</dbReference>
<protein>
    <submittedName>
        <fullName evidence="3">Cytochrome P450</fullName>
    </submittedName>
</protein>
<dbReference type="Proteomes" id="UP000675554">
    <property type="component" value="Unassembled WGS sequence"/>
</dbReference>
<dbReference type="InterPro" id="IPR002397">
    <property type="entry name" value="Cyt_P450_B"/>
</dbReference>
<organism evidence="3 4">
    <name type="scientific">Streptomyces daliensis</name>
    <dbReference type="NCBI Taxonomy" id="299421"/>
    <lineage>
        <taxon>Bacteria</taxon>
        <taxon>Bacillati</taxon>
        <taxon>Actinomycetota</taxon>
        <taxon>Actinomycetes</taxon>
        <taxon>Kitasatosporales</taxon>
        <taxon>Streptomycetaceae</taxon>
        <taxon>Streptomyces</taxon>
    </lineage>
</organism>
<dbReference type="GO" id="GO:0005506">
    <property type="term" value="F:iron ion binding"/>
    <property type="evidence" value="ECO:0007669"/>
    <property type="project" value="InterPro"/>
</dbReference>
<dbReference type="GO" id="GO:0006707">
    <property type="term" value="P:cholesterol catabolic process"/>
    <property type="evidence" value="ECO:0007669"/>
    <property type="project" value="TreeGrafter"/>
</dbReference>
<dbReference type="Pfam" id="PF00067">
    <property type="entry name" value="p450"/>
    <property type="match status" value="1"/>
</dbReference>
<dbReference type="PROSITE" id="PS00086">
    <property type="entry name" value="CYTOCHROME_P450"/>
    <property type="match status" value="1"/>
</dbReference>
<gene>
    <name evidence="3" type="ORF">KDA82_30615</name>
</gene>
<dbReference type="InterPro" id="IPR017972">
    <property type="entry name" value="Cyt_P450_CS"/>
</dbReference>
<dbReference type="PRINTS" id="PR00359">
    <property type="entry name" value="BP450"/>
</dbReference>
<dbReference type="GO" id="GO:0020037">
    <property type="term" value="F:heme binding"/>
    <property type="evidence" value="ECO:0007669"/>
    <property type="project" value="InterPro"/>
</dbReference>
<dbReference type="SUPFAM" id="SSF48264">
    <property type="entry name" value="Cytochrome P450"/>
    <property type="match status" value="1"/>
</dbReference>
<keyword evidence="2" id="KW-0560">Oxidoreductase</keyword>
<dbReference type="InterPro" id="IPR036396">
    <property type="entry name" value="Cyt_P450_sf"/>
</dbReference>
<comment type="similarity">
    <text evidence="1 2">Belongs to the cytochrome P450 family.</text>
</comment>
<dbReference type="PANTHER" id="PTHR46696:SF4">
    <property type="entry name" value="BIOTIN BIOSYNTHESIS CYTOCHROME P450"/>
    <property type="match status" value="1"/>
</dbReference>
<dbReference type="GO" id="GO:0036199">
    <property type="term" value="F:cholest-4-en-3-one 26-monooxygenase activity"/>
    <property type="evidence" value="ECO:0007669"/>
    <property type="project" value="TreeGrafter"/>
</dbReference>
<keyword evidence="2" id="KW-0349">Heme</keyword>
<proteinExistence type="inferred from homology"/>
<evidence type="ECO:0000256" key="1">
    <source>
        <dbReference type="ARBA" id="ARBA00010617"/>
    </source>
</evidence>
<dbReference type="PRINTS" id="PR00385">
    <property type="entry name" value="P450"/>
</dbReference>
<sequence length="437" mass="48570">MFNQRGRSGGITSGPAKEPFVVPAAADISVDRRHLVSLLNRLRTPKGQAAPYPLYAELRSMGDVVPAPWDGFLVTGFDVSGQILRNRSWPVPDSSWRARQEESVRWHTPASMEMSKTLAGLNGPQHARHRRSLGRVFDRGVIDTLRPVVEQAVGELLDMLGERLHEGEADFVALVSEELPVVTVGHWLGIPAADHALVRQFTHDQVYAQELLPTKSQLALSEAASAGLRDYFTAFVRDRRRNLSDDALSGWIRTWDELEPDREAADDALQRLTMFVTIAALETAATLLSAVVWLLDANPEQREWLRAHPEKAGDAVEEVLRYDPAIHVSSRTAPEDTELCGVRIPKDSLVHVMIGAANHDPRRHQDPETFDVRRKTGHLAFGGGPHYCLGAALARLEATTLLRGLLRRFPTLRVSSPPSFFPRVAFRRMAELNVVTA</sequence>
<dbReference type="InterPro" id="IPR001128">
    <property type="entry name" value="Cyt_P450"/>
</dbReference>
<reference evidence="3" key="1">
    <citation type="submission" date="2021-04" db="EMBL/GenBank/DDBJ databases">
        <title>Sequencing of actinobacteria type strains.</title>
        <authorList>
            <person name="Nguyen G.-S."/>
            <person name="Wentzel A."/>
        </authorList>
    </citation>
    <scope>NUCLEOTIDE SEQUENCE</scope>
    <source>
        <strain evidence="3">DSM 42095</strain>
    </source>
</reference>
<dbReference type="Gene3D" id="1.10.630.10">
    <property type="entry name" value="Cytochrome P450"/>
    <property type="match status" value="1"/>
</dbReference>
<keyword evidence="2" id="KW-0479">Metal-binding</keyword>
<name>A0A8T4J174_9ACTN</name>
<keyword evidence="4" id="KW-1185">Reference proteome</keyword>